<proteinExistence type="predicted"/>
<name>A0AAN8EDF9_9EURO</name>
<protein>
    <submittedName>
        <fullName evidence="1">Uncharacterized protein</fullName>
    </submittedName>
</protein>
<sequence>MSTTQTTNQTTTQGTTVVVTALGPNDTRRCAFEGMTQAQIDAQDYSHEVTIVGRLPNGRQMTCSQKVPANKVAGMAVAVEDAILAAGIHDLTTIGTILIDVQNITALSRLIGAIIEASATYDRQGRLQLLGIGRINEMPFYTYWRIAQLAQELGMRSFLEEMLGRIKGMFYKEDKKRYRVDNGDINLIYKNIPDDQNHGSYWIRYHISKSIALASLDGVLHRHAAVQAFINDRYPEVGRQIGEIHEHYRQERIQAERRARRGY</sequence>
<organism evidence="1 2">
    <name type="scientific">Knufia fluminis</name>
    <dbReference type="NCBI Taxonomy" id="191047"/>
    <lineage>
        <taxon>Eukaryota</taxon>
        <taxon>Fungi</taxon>
        <taxon>Dikarya</taxon>
        <taxon>Ascomycota</taxon>
        <taxon>Pezizomycotina</taxon>
        <taxon>Eurotiomycetes</taxon>
        <taxon>Chaetothyriomycetidae</taxon>
        <taxon>Chaetothyriales</taxon>
        <taxon>Trichomeriaceae</taxon>
        <taxon>Knufia</taxon>
    </lineage>
</organism>
<evidence type="ECO:0000313" key="1">
    <source>
        <dbReference type="EMBL" id="KAK5952833.1"/>
    </source>
</evidence>
<evidence type="ECO:0000313" key="2">
    <source>
        <dbReference type="Proteomes" id="UP001316803"/>
    </source>
</evidence>
<gene>
    <name evidence="1" type="ORF">OHC33_005952</name>
</gene>
<dbReference type="EMBL" id="JAKLMC020000013">
    <property type="protein sequence ID" value="KAK5952833.1"/>
    <property type="molecule type" value="Genomic_DNA"/>
</dbReference>
<accession>A0AAN8EDF9</accession>
<comment type="caution">
    <text evidence="1">The sequence shown here is derived from an EMBL/GenBank/DDBJ whole genome shotgun (WGS) entry which is preliminary data.</text>
</comment>
<reference evidence="1 2" key="1">
    <citation type="submission" date="2022-12" db="EMBL/GenBank/DDBJ databases">
        <title>Genomic features and morphological characterization of a novel Knufia sp. strain isolated from spacecraft assembly facility.</title>
        <authorList>
            <person name="Teixeira M."/>
            <person name="Chander A.M."/>
            <person name="Stajich J.E."/>
            <person name="Venkateswaran K."/>
        </authorList>
    </citation>
    <scope>NUCLEOTIDE SEQUENCE [LARGE SCALE GENOMIC DNA]</scope>
    <source>
        <strain evidence="1 2">FJI-L2-BK-P2</strain>
    </source>
</reference>
<dbReference type="Proteomes" id="UP001316803">
    <property type="component" value="Unassembled WGS sequence"/>
</dbReference>
<keyword evidence="2" id="KW-1185">Reference proteome</keyword>
<dbReference type="AlphaFoldDB" id="A0AAN8EDF9"/>